<name>A0ABU8HGW9_9BACI</name>
<accession>A0ABU8HGW9</accession>
<evidence type="ECO:0000313" key="1">
    <source>
        <dbReference type="EMBL" id="MEI5908610.1"/>
    </source>
</evidence>
<proteinExistence type="predicted"/>
<evidence type="ECO:0000313" key="2">
    <source>
        <dbReference type="Proteomes" id="UP001312865"/>
    </source>
</evidence>
<comment type="caution">
    <text evidence="1">The sequence shown here is derived from an EMBL/GenBank/DDBJ whole genome shotgun (WGS) entry which is preliminary data.</text>
</comment>
<sequence length="74" mass="9346">MTEEQMEEVFSYYGYDDLYKRFKYPLYVSGLLDDVEEEQLEDFFEEFTIEHPHLFFDEFKYWLSYFLVFKKNFS</sequence>
<dbReference type="InterPro" id="IPR035979">
    <property type="entry name" value="RBD_domain_sf"/>
</dbReference>
<dbReference type="SUPFAM" id="SSF54928">
    <property type="entry name" value="RNA-binding domain, RBD"/>
    <property type="match status" value="1"/>
</dbReference>
<organism evidence="1 2">
    <name type="scientific">Bacillus spongiae</name>
    <dbReference type="NCBI Taxonomy" id="2683610"/>
    <lineage>
        <taxon>Bacteria</taxon>
        <taxon>Bacillati</taxon>
        <taxon>Bacillota</taxon>
        <taxon>Bacilli</taxon>
        <taxon>Bacillales</taxon>
        <taxon>Bacillaceae</taxon>
        <taxon>Bacillus</taxon>
    </lineage>
</organism>
<dbReference type="RefSeq" id="WP_336588057.1">
    <property type="nucleotide sequence ID" value="NZ_JBBAXC010000014.1"/>
</dbReference>
<reference evidence="1 2" key="1">
    <citation type="journal article" date="2018" name="J. Microbiol.">
        <title>Bacillus spongiae sp. nov., isolated from sponge of Jeju Island.</title>
        <authorList>
            <person name="Lee G.E."/>
            <person name="Im W.T."/>
            <person name="Park J.S."/>
        </authorList>
    </citation>
    <scope>NUCLEOTIDE SEQUENCE [LARGE SCALE GENOMIC DNA]</scope>
    <source>
        <strain evidence="1 2">135PIL107-10</strain>
    </source>
</reference>
<keyword evidence="2" id="KW-1185">Reference proteome</keyword>
<protein>
    <submittedName>
        <fullName evidence="1">Uncharacterized protein</fullName>
    </submittedName>
</protein>
<dbReference type="EMBL" id="JBBAXC010000014">
    <property type="protein sequence ID" value="MEI5908610.1"/>
    <property type="molecule type" value="Genomic_DNA"/>
</dbReference>
<dbReference type="Proteomes" id="UP001312865">
    <property type="component" value="Unassembled WGS sequence"/>
</dbReference>
<gene>
    <name evidence="1" type="ORF">WAK64_16300</name>
</gene>